<name>M1DZF7_SOLTU</name>
<sequence>MEKDQERDQNMAKIMTQLDIFSKNVMGAGARSVNVVGVRSVNPEEAKFQALYNEEVKVWKVFEKCRLANQKSIRHIAEEVGVLDLNRRLTQDIFKLESVKLGEPRSKLANRRPGFVTFGEKPEFAECTRRLAEDMARTNIDIPPRKLAQGVVINEGGSNPLKKGRTEPSREELCARFLLASSRAPAATVPTPAPPVALVPPVVPPPRLLNRLKTDGLRTILEEKLLSTEGLKGRYFGVRDTLHFHRFEQFIRPRGSYIPSWVWEFYTSYSDFVPKSKKKASEFRPVKSVMVRGKKSGAVVSTLIPYLTWDMTLTTPTWLPLQHHWMSSRAGWHPSSLTPPRGG</sequence>
<evidence type="ECO:0000313" key="2">
    <source>
        <dbReference type="Proteomes" id="UP000011115"/>
    </source>
</evidence>
<reference evidence="2" key="1">
    <citation type="journal article" date="2011" name="Nature">
        <title>Genome sequence and analysis of the tuber crop potato.</title>
        <authorList>
            <consortium name="The Potato Genome Sequencing Consortium"/>
        </authorList>
    </citation>
    <scope>NUCLEOTIDE SEQUENCE [LARGE SCALE GENOMIC DNA]</scope>
    <source>
        <strain evidence="2">cv. DM1-3 516 R44</strain>
    </source>
</reference>
<dbReference type="PANTHER" id="PTHR33180:SF31">
    <property type="entry name" value="POLYPROTEIN PROTEIN"/>
    <property type="match status" value="1"/>
</dbReference>
<evidence type="ECO:0000313" key="1">
    <source>
        <dbReference type="EnsemblPlants" id="PGSC0003DMT400096880"/>
    </source>
</evidence>
<dbReference type="Gramene" id="PGSC0003DMT400096880">
    <property type="protein sequence ID" value="PGSC0003DMT400096880"/>
    <property type="gene ID" value="PGSC0003DMG400046451"/>
</dbReference>
<dbReference type="PANTHER" id="PTHR33180">
    <property type="entry name" value="PHOTOSYSTEM II CP43 REACTION CENTER PROTEIN"/>
    <property type="match status" value="1"/>
</dbReference>
<keyword evidence="2" id="KW-1185">Reference proteome</keyword>
<dbReference type="InParanoid" id="M1DZF7"/>
<organism evidence="1 2">
    <name type="scientific">Solanum tuberosum</name>
    <name type="common">Potato</name>
    <dbReference type="NCBI Taxonomy" id="4113"/>
    <lineage>
        <taxon>Eukaryota</taxon>
        <taxon>Viridiplantae</taxon>
        <taxon>Streptophyta</taxon>
        <taxon>Embryophyta</taxon>
        <taxon>Tracheophyta</taxon>
        <taxon>Spermatophyta</taxon>
        <taxon>Magnoliopsida</taxon>
        <taxon>eudicotyledons</taxon>
        <taxon>Gunneridae</taxon>
        <taxon>Pentapetalae</taxon>
        <taxon>asterids</taxon>
        <taxon>lamiids</taxon>
        <taxon>Solanales</taxon>
        <taxon>Solanaceae</taxon>
        <taxon>Solanoideae</taxon>
        <taxon>Solaneae</taxon>
        <taxon>Solanum</taxon>
    </lineage>
</organism>
<dbReference type="Proteomes" id="UP000011115">
    <property type="component" value="Unassembled WGS sequence"/>
</dbReference>
<proteinExistence type="predicted"/>
<reference evidence="1" key="2">
    <citation type="submission" date="2015-06" db="UniProtKB">
        <authorList>
            <consortium name="EnsemblPlants"/>
        </authorList>
    </citation>
    <scope>IDENTIFICATION</scope>
    <source>
        <strain evidence="1">DM1-3 516 R44</strain>
    </source>
</reference>
<dbReference type="EnsemblPlants" id="PGSC0003DMT400096880">
    <property type="protein sequence ID" value="PGSC0003DMT400096880"/>
    <property type="gene ID" value="PGSC0003DMG400046451"/>
</dbReference>
<dbReference type="AlphaFoldDB" id="M1DZF7"/>
<dbReference type="PaxDb" id="4113-PGSC0003DMT400096880"/>
<protein>
    <submittedName>
        <fullName evidence="1">Uncharacterized protein</fullName>
    </submittedName>
</protein>
<accession>M1DZF7</accession>
<dbReference type="HOGENOM" id="CLU_029307_3_1_1"/>